<dbReference type="KEGG" id="aalt:CC77DRAFT_898875"/>
<dbReference type="InterPro" id="IPR010730">
    <property type="entry name" value="HET"/>
</dbReference>
<organism evidence="2 3">
    <name type="scientific">Alternaria alternata</name>
    <name type="common">Alternaria rot fungus</name>
    <name type="synonym">Torula alternata</name>
    <dbReference type="NCBI Taxonomy" id="5599"/>
    <lineage>
        <taxon>Eukaryota</taxon>
        <taxon>Fungi</taxon>
        <taxon>Dikarya</taxon>
        <taxon>Ascomycota</taxon>
        <taxon>Pezizomycotina</taxon>
        <taxon>Dothideomycetes</taxon>
        <taxon>Pleosporomycetidae</taxon>
        <taxon>Pleosporales</taxon>
        <taxon>Pleosporineae</taxon>
        <taxon>Pleosporaceae</taxon>
        <taxon>Alternaria</taxon>
        <taxon>Alternaria sect. Alternaria</taxon>
        <taxon>Alternaria alternata complex</taxon>
    </lineage>
</organism>
<protein>
    <recommendedName>
        <fullName evidence="1">Heterokaryon incompatibility domain-containing protein</fullName>
    </recommendedName>
</protein>
<gene>
    <name evidence="2" type="ORF">CC77DRAFT_898875</name>
</gene>
<evidence type="ECO:0000259" key="1">
    <source>
        <dbReference type="Pfam" id="PF06985"/>
    </source>
</evidence>
<dbReference type="PANTHER" id="PTHR24148">
    <property type="entry name" value="ANKYRIN REPEAT DOMAIN-CONTAINING PROTEIN 39 HOMOLOG-RELATED"/>
    <property type="match status" value="1"/>
</dbReference>
<keyword evidence="3" id="KW-1185">Reference proteome</keyword>
<dbReference type="PANTHER" id="PTHR24148:SF79">
    <property type="entry name" value="HETEROKARYON INCOMPATIBILITY DOMAIN-CONTAINING PROTEIN"/>
    <property type="match status" value="1"/>
</dbReference>
<dbReference type="InterPro" id="IPR052895">
    <property type="entry name" value="HetReg/Transcr_Mod"/>
</dbReference>
<proteinExistence type="predicted"/>
<dbReference type="Proteomes" id="UP000077248">
    <property type="component" value="Unassembled WGS sequence"/>
</dbReference>
<dbReference type="Pfam" id="PF06985">
    <property type="entry name" value="HET"/>
    <property type="match status" value="1"/>
</dbReference>
<name>A0A177DHJ2_ALTAL</name>
<reference evidence="2 3" key="1">
    <citation type="submission" date="2016-05" db="EMBL/GenBank/DDBJ databases">
        <title>Comparative analysis of secretome profiles of manganese(II)-oxidizing ascomycete fungi.</title>
        <authorList>
            <consortium name="DOE Joint Genome Institute"/>
            <person name="Zeiner C.A."/>
            <person name="Purvine S.O."/>
            <person name="Zink E.M."/>
            <person name="Wu S."/>
            <person name="Pasa-Tolic L."/>
            <person name="Chaput D.L."/>
            <person name="Haridas S."/>
            <person name="Grigoriev I.V."/>
            <person name="Santelli C.M."/>
            <person name="Hansel C.M."/>
        </authorList>
    </citation>
    <scope>NUCLEOTIDE SEQUENCE [LARGE SCALE GENOMIC DNA]</scope>
    <source>
        <strain evidence="2 3">SRC1lrK2f</strain>
    </source>
</reference>
<dbReference type="VEuPathDB" id="FungiDB:CC77DRAFT_898875"/>
<dbReference type="RefSeq" id="XP_018384198.1">
    <property type="nucleotide sequence ID" value="XM_018533556.1"/>
</dbReference>
<dbReference type="AlphaFoldDB" id="A0A177DHJ2"/>
<sequence>LNPNMLKVSLHEACLDDSPKYEAISYAWGTADLVQHVACGSKWLWVTQSCYDLLYELRRRDWSLGTRTARCYWIDAICINQGFQEEDTPEQRIQRERSHQVAMMATIYENAIQVVVWPG</sequence>
<dbReference type="GeneID" id="29119150"/>
<dbReference type="STRING" id="5599.A0A177DHJ2"/>
<dbReference type="EMBL" id="KV441482">
    <property type="protein sequence ID" value="OAG18777.1"/>
    <property type="molecule type" value="Genomic_DNA"/>
</dbReference>
<evidence type="ECO:0000313" key="3">
    <source>
        <dbReference type="Proteomes" id="UP000077248"/>
    </source>
</evidence>
<feature type="non-terminal residue" evidence="2">
    <location>
        <position position="119"/>
    </location>
</feature>
<feature type="non-terminal residue" evidence="2">
    <location>
        <position position="1"/>
    </location>
</feature>
<accession>A0A177DHJ2</accession>
<evidence type="ECO:0000313" key="2">
    <source>
        <dbReference type="EMBL" id="OAG18777.1"/>
    </source>
</evidence>
<feature type="domain" description="Heterokaryon incompatibility" evidence="1">
    <location>
        <begin position="21"/>
        <end position="117"/>
    </location>
</feature>